<reference evidence="3" key="1">
    <citation type="submission" date="2020-12" db="EMBL/GenBank/DDBJ databases">
        <title>Pontibaca salina gen. nov., sp. nov., isolated from marine sediment.</title>
        <authorList>
            <person name="Bo J."/>
            <person name="Wang S."/>
            <person name="Song X."/>
            <person name="Du Z."/>
        </authorList>
    </citation>
    <scope>NUCLEOTIDE SEQUENCE</scope>
    <source>
        <strain evidence="3">S1109L</strain>
    </source>
</reference>
<feature type="chain" id="PRO_5037874446" evidence="1">
    <location>
        <begin position="20"/>
        <end position="365"/>
    </location>
</feature>
<dbReference type="PANTHER" id="PTHR19328">
    <property type="entry name" value="HEDGEHOG-INTERACTING PROTEIN"/>
    <property type="match status" value="1"/>
</dbReference>
<evidence type="ECO:0000256" key="1">
    <source>
        <dbReference type="SAM" id="SignalP"/>
    </source>
</evidence>
<organism evidence="3 4">
    <name type="scientific">Pontibaca salina</name>
    <dbReference type="NCBI Taxonomy" id="2795731"/>
    <lineage>
        <taxon>Bacteria</taxon>
        <taxon>Pseudomonadati</taxon>
        <taxon>Pseudomonadota</taxon>
        <taxon>Alphaproteobacteria</taxon>
        <taxon>Rhodobacterales</taxon>
        <taxon>Roseobacteraceae</taxon>
        <taxon>Pontibaca</taxon>
    </lineage>
</organism>
<keyword evidence="1" id="KW-0732">Signal</keyword>
<protein>
    <submittedName>
        <fullName evidence="3">PQQ-dependent sugar dehydrogenase</fullName>
    </submittedName>
</protein>
<accession>A0A934LZK4</accession>
<dbReference type="Gene3D" id="2.120.10.30">
    <property type="entry name" value="TolB, C-terminal domain"/>
    <property type="match status" value="1"/>
</dbReference>
<keyword evidence="4" id="KW-1185">Reference proteome</keyword>
<evidence type="ECO:0000313" key="3">
    <source>
        <dbReference type="EMBL" id="MBI6629080.1"/>
    </source>
</evidence>
<dbReference type="EMBL" id="JAEIJD010000002">
    <property type="protein sequence ID" value="MBI6629080.1"/>
    <property type="molecule type" value="Genomic_DNA"/>
</dbReference>
<feature type="domain" description="Glucose/Sorbosone dehydrogenase" evidence="2">
    <location>
        <begin position="38"/>
        <end position="361"/>
    </location>
</feature>
<gene>
    <name evidence="3" type="ORF">JAO82_04210</name>
</gene>
<dbReference type="SUPFAM" id="SSF50952">
    <property type="entry name" value="Soluble quinoprotein glucose dehydrogenase"/>
    <property type="match status" value="1"/>
</dbReference>
<dbReference type="RefSeq" id="WP_198685092.1">
    <property type="nucleotide sequence ID" value="NZ_JAEIJD010000002.1"/>
</dbReference>
<dbReference type="InterPro" id="IPR011042">
    <property type="entry name" value="6-blade_b-propeller_TolB-like"/>
</dbReference>
<feature type="signal peptide" evidence="1">
    <location>
        <begin position="1"/>
        <end position="19"/>
    </location>
</feature>
<dbReference type="InterPro" id="IPR012938">
    <property type="entry name" value="Glc/Sorbosone_DH"/>
</dbReference>
<evidence type="ECO:0000313" key="4">
    <source>
        <dbReference type="Proteomes" id="UP000613255"/>
    </source>
</evidence>
<comment type="caution">
    <text evidence="3">The sequence shown here is derived from an EMBL/GenBank/DDBJ whole genome shotgun (WGS) entry which is preliminary data.</text>
</comment>
<dbReference type="PANTHER" id="PTHR19328:SF75">
    <property type="entry name" value="ALDOSE SUGAR DEHYDROGENASE YLII"/>
    <property type="match status" value="1"/>
</dbReference>
<name>A0A934LZK4_9RHOB</name>
<dbReference type="InterPro" id="IPR011041">
    <property type="entry name" value="Quinoprot_gluc/sorb_DH_b-prop"/>
</dbReference>
<proteinExistence type="predicted"/>
<evidence type="ECO:0000259" key="2">
    <source>
        <dbReference type="Pfam" id="PF07995"/>
    </source>
</evidence>
<dbReference type="AlphaFoldDB" id="A0A934LZK4"/>
<dbReference type="Proteomes" id="UP000613255">
    <property type="component" value="Unassembled WGS sequence"/>
</dbReference>
<dbReference type="Pfam" id="PF07995">
    <property type="entry name" value="GSDH"/>
    <property type="match status" value="1"/>
</dbReference>
<sequence>MRRRLTLLLALILPAMGLAASFDTSTGKITITTVADGFDVPWAFDFLPGGAVLVTERGGALWHVAVEGSRQRLTGTPDVALVGQGGLLDITVARDFATSREIFLTYARRTDQGAGTALAIARLSQDGTRLIDLRRLFQAEHIGQGGRHFGSRVVEAADGRLFVSLGERGNRPAAQDLGNHNGTIVRINRDGTVPGDNPFVRQDGLRPEIWSYGHRNPQGAALDASGQLWAVEHGARGGDEINRIEKGANFGWPVISYGRHYSGAKIGEGSAKQGMEQPAFYWDPSIAPSGMTIYSGHLWPEWAGQFLVGSLKFDMISRLGGEPLQEIERIASDHTIRVRDVAEGPDGAIWFLSEGRGALYRMTPE</sequence>